<dbReference type="EMBL" id="JAHDYR010000069">
    <property type="protein sequence ID" value="KAG9389683.1"/>
    <property type="molecule type" value="Genomic_DNA"/>
</dbReference>
<proteinExistence type="predicted"/>
<organism evidence="3 4">
    <name type="scientific">Carpediemonas membranifera</name>
    <dbReference type="NCBI Taxonomy" id="201153"/>
    <lineage>
        <taxon>Eukaryota</taxon>
        <taxon>Metamonada</taxon>
        <taxon>Carpediemonas-like organisms</taxon>
        <taxon>Carpediemonas</taxon>
    </lineage>
</organism>
<evidence type="ECO:0000313" key="3">
    <source>
        <dbReference type="EMBL" id="KAG9389683.1"/>
    </source>
</evidence>
<keyword evidence="1" id="KW-0175">Coiled coil</keyword>
<protein>
    <submittedName>
        <fullName evidence="3">Uncharacterized protein</fullName>
    </submittedName>
</protein>
<keyword evidence="4" id="KW-1185">Reference proteome</keyword>
<dbReference type="AlphaFoldDB" id="A0A8J6APN5"/>
<feature type="compositionally biased region" description="Basic residues" evidence="2">
    <location>
        <begin position="244"/>
        <end position="259"/>
    </location>
</feature>
<feature type="coiled-coil region" evidence="1">
    <location>
        <begin position="202"/>
        <end position="229"/>
    </location>
</feature>
<feature type="region of interest" description="Disordered" evidence="2">
    <location>
        <begin position="235"/>
        <end position="262"/>
    </location>
</feature>
<dbReference type="Proteomes" id="UP000717585">
    <property type="component" value="Unassembled WGS sequence"/>
</dbReference>
<reference evidence="3" key="1">
    <citation type="submission" date="2021-05" db="EMBL/GenBank/DDBJ databases">
        <title>A free-living protist that lacks canonical eukaryotic 1 DNA replication and segregation systems.</title>
        <authorList>
            <person name="Salas-Leiva D.E."/>
            <person name="Tromer E.C."/>
            <person name="Curtis B.A."/>
            <person name="Jerlstrom-Hultqvist J."/>
            <person name="Kolisko M."/>
            <person name="Yi Z."/>
            <person name="Salas-Leiva J.S."/>
            <person name="Gallot-Lavallee L."/>
            <person name="Kops G.J.P.L."/>
            <person name="Archibald J.M."/>
            <person name="Simpson A.G.B."/>
            <person name="Roger A.J."/>
        </authorList>
    </citation>
    <scope>NUCLEOTIDE SEQUENCE</scope>
    <source>
        <strain evidence="3">BICM</strain>
    </source>
</reference>
<comment type="caution">
    <text evidence="3">The sequence shown here is derived from an EMBL/GenBank/DDBJ whole genome shotgun (WGS) entry which is preliminary data.</text>
</comment>
<accession>A0A8J6APN5</accession>
<sequence>MQQESGTVNFCCDCFPEELARRVYANWADMGEAAMKIDALPFDDDQIVELDGQSLISLKCSTCMVSKGDDMMYGLVTAGDVDEGEVLGIAKGVLSDQPSRIQLSSQLHLMTPDEACVNKLCHHSAAGNCRFALFKVDKKPICFLVATSKIPKDKVILEGGGTDDNVFVVVKHARNRDVPKDVKHSISRVVQEDAEKAKKLDVMKSKKKAKAKKKEADMTEEEKYRLEQKKLRKACANGSWEPSKKKKTTVKRKGTKSRLTKKDKVAMTHNAKTLDEFLKLF</sequence>
<name>A0A8J6APN5_9EUKA</name>
<gene>
    <name evidence="3" type="ORF">J8273_8987</name>
</gene>
<evidence type="ECO:0000256" key="1">
    <source>
        <dbReference type="SAM" id="Coils"/>
    </source>
</evidence>
<evidence type="ECO:0000256" key="2">
    <source>
        <dbReference type="SAM" id="MobiDB-lite"/>
    </source>
</evidence>
<evidence type="ECO:0000313" key="4">
    <source>
        <dbReference type="Proteomes" id="UP000717585"/>
    </source>
</evidence>